<comment type="caution">
    <text evidence="14">The sequence shown here is derived from an EMBL/GenBank/DDBJ whole genome shotgun (WGS) entry which is preliminary data.</text>
</comment>
<evidence type="ECO:0000256" key="9">
    <source>
        <dbReference type="ARBA" id="ARBA00048988"/>
    </source>
</evidence>
<feature type="domain" description="UvrD-like helicase C-terminal" evidence="13">
    <location>
        <begin position="295"/>
        <end position="538"/>
    </location>
</feature>
<feature type="binding site" evidence="10">
    <location>
        <begin position="34"/>
        <end position="41"/>
    </location>
    <ligand>
        <name>ATP</name>
        <dbReference type="ChEBI" id="CHEBI:30616"/>
    </ligand>
</feature>
<dbReference type="InterPro" id="IPR014016">
    <property type="entry name" value="UvrD-like_ATP-bd"/>
</dbReference>
<evidence type="ECO:0000256" key="7">
    <source>
        <dbReference type="ARBA" id="ARBA00034617"/>
    </source>
</evidence>
<dbReference type="SUPFAM" id="SSF47819">
    <property type="entry name" value="HRDC-like"/>
    <property type="match status" value="1"/>
</dbReference>
<protein>
    <recommendedName>
        <fullName evidence="8">DNA 3'-5' helicase</fullName>
        <ecNumber evidence="8">5.6.2.4</ecNumber>
    </recommendedName>
</protein>
<dbReference type="Proteomes" id="UP001596356">
    <property type="component" value="Unassembled WGS sequence"/>
</dbReference>
<comment type="similarity">
    <text evidence="1">Belongs to the helicase family. UvrD subfamily.</text>
</comment>
<evidence type="ECO:0000256" key="2">
    <source>
        <dbReference type="ARBA" id="ARBA00022741"/>
    </source>
</evidence>
<dbReference type="InterPro" id="IPR013986">
    <property type="entry name" value="DExx_box_DNA_helicase_dom_sf"/>
</dbReference>
<evidence type="ECO:0000256" key="5">
    <source>
        <dbReference type="ARBA" id="ARBA00022840"/>
    </source>
</evidence>
<name>A0ABW2AQ20_9MICO</name>
<keyword evidence="4 10" id="KW-0347">Helicase</keyword>
<dbReference type="PANTHER" id="PTHR11070">
    <property type="entry name" value="UVRD / RECB / PCRA DNA HELICASE FAMILY MEMBER"/>
    <property type="match status" value="1"/>
</dbReference>
<dbReference type="InterPro" id="IPR010997">
    <property type="entry name" value="HRDC-like_sf"/>
</dbReference>
<dbReference type="Pfam" id="PF00570">
    <property type="entry name" value="HRDC"/>
    <property type="match status" value="1"/>
</dbReference>
<dbReference type="PANTHER" id="PTHR11070:SF69">
    <property type="entry name" value="ATP-DEPENDENT DNA HELICASE UVRD2"/>
    <property type="match status" value="1"/>
</dbReference>
<accession>A0ABW2AQ20</accession>
<evidence type="ECO:0000256" key="3">
    <source>
        <dbReference type="ARBA" id="ARBA00022801"/>
    </source>
</evidence>
<keyword evidence="6" id="KW-0413">Isomerase</keyword>
<dbReference type="InterPro" id="IPR027417">
    <property type="entry name" value="P-loop_NTPase"/>
</dbReference>
<dbReference type="PROSITE" id="PS51198">
    <property type="entry name" value="UVRD_HELICASE_ATP_BIND"/>
    <property type="match status" value="1"/>
</dbReference>
<gene>
    <name evidence="14" type="ORF">ACFQBT_04080</name>
</gene>
<evidence type="ECO:0000313" key="15">
    <source>
        <dbReference type="Proteomes" id="UP001596356"/>
    </source>
</evidence>
<dbReference type="CDD" id="cd18807">
    <property type="entry name" value="SF1_C_UvrD"/>
    <property type="match status" value="1"/>
</dbReference>
<evidence type="ECO:0000256" key="8">
    <source>
        <dbReference type="ARBA" id="ARBA00034808"/>
    </source>
</evidence>
<evidence type="ECO:0000256" key="6">
    <source>
        <dbReference type="ARBA" id="ARBA00023235"/>
    </source>
</evidence>
<dbReference type="GO" id="GO:0004386">
    <property type="term" value="F:helicase activity"/>
    <property type="evidence" value="ECO:0007669"/>
    <property type="project" value="UniProtKB-KW"/>
</dbReference>
<feature type="domain" description="HRDC" evidence="11">
    <location>
        <begin position="619"/>
        <end position="697"/>
    </location>
</feature>
<keyword evidence="3 10" id="KW-0378">Hydrolase</keyword>
<dbReference type="PROSITE" id="PS50967">
    <property type="entry name" value="HRDC"/>
    <property type="match status" value="1"/>
</dbReference>
<dbReference type="RefSeq" id="WP_377820592.1">
    <property type="nucleotide sequence ID" value="NZ_JBHSWJ010000002.1"/>
</dbReference>
<dbReference type="EMBL" id="JBHSWJ010000002">
    <property type="protein sequence ID" value="MFC6713069.1"/>
    <property type="molecule type" value="Genomic_DNA"/>
</dbReference>
<dbReference type="SUPFAM" id="SSF52540">
    <property type="entry name" value="P-loop containing nucleoside triphosphate hydrolases"/>
    <property type="match status" value="1"/>
</dbReference>
<comment type="catalytic activity">
    <reaction evidence="9">
        <text>ATP + H2O = ADP + phosphate + H(+)</text>
        <dbReference type="Rhea" id="RHEA:13065"/>
        <dbReference type="ChEBI" id="CHEBI:15377"/>
        <dbReference type="ChEBI" id="CHEBI:15378"/>
        <dbReference type="ChEBI" id="CHEBI:30616"/>
        <dbReference type="ChEBI" id="CHEBI:43474"/>
        <dbReference type="ChEBI" id="CHEBI:456216"/>
        <dbReference type="EC" id="5.6.2.4"/>
    </reaction>
</comment>
<evidence type="ECO:0000256" key="10">
    <source>
        <dbReference type="PROSITE-ProRule" id="PRU00560"/>
    </source>
</evidence>
<dbReference type="Pfam" id="PF00580">
    <property type="entry name" value="UvrD-helicase"/>
    <property type="match status" value="1"/>
</dbReference>
<dbReference type="InterPro" id="IPR000212">
    <property type="entry name" value="DNA_helicase_UvrD/REP"/>
</dbReference>
<reference evidence="15" key="1">
    <citation type="journal article" date="2019" name="Int. J. Syst. Evol. Microbiol.">
        <title>The Global Catalogue of Microorganisms (GCM) 10K type strain sequencing project: providing services to taxonomists for standard genome sequencing and annotation.</title>
        <authorList>
            <consortium name="The Broad Institute Genomics Platform"/>
            <consortium name="The Broad Institute Genome Sequencing Center for Infectious Disease"/>
            <person name="Wu L."/>
            <person name="Ma J."/>
        </authorList>
    </citation>
    <scope>NUCLEOTIDE SEQUENCE [LARGE SCALE GENOMIC DNA]</scope>
    <source>
        <strain evidence="15">NBRC 106593</strain>
    </source>
</reference>
<dbReference type="Gene3D" id="1.10.150.80">
    <property type="entry name" value="HRDC domain"/>
    <property type="match status" value="1"/>
</dbReference>
<dbReference type="InterPro" id="IPR044876">
    <property type="entry name" value="HRDC_dom_sf"/>
</dbReference>
<dbReference type="InterPro" id="IPR002121">
    <property type="entry name" value="HRDC_dom"/>
</dbReference>
<dbReference type="CDD" id="cd17932">
    <property type="entry name" value="DEXQc_UvrD"/>
    <property type="match status" value="1"/>
</dbReference>
<evidence type="ECO:0000259" key="12">
    <source>
        <dbReference type="PROSITE" id="PS51198"/>
    </source>
</evidence>
<dbReference type="PROSITE" id="PS51217">
    <property type="entry name" value="UVRD_HELICASE_CTER"/>
    <property type="match status" value="1"/>
</dbReference>
<dbReference type="InterPro" id="IPR014017">
    <property type="entry name" value="DNA_helicase_UvrD-like_C"/>
</dbReference>
<evidence type="ECO:0000259" key="13">
    <source>
        <dbReference type="PROSITE" id="PS51217"/>
    </source>
</evidence>
<evidence type="ECO:0000259" key="11">
    <source>
        <dbReference type="PROSITE" id="PS50967"/>
    </source>
</evidence>
<keyword evidence="2 10" id="KW-0547">Nucleotide-binding</keyword>
<organism evidence="14 15">
    <name type="scientific">Branchiibius cervicis</name>
    <dbReference type="NCBI Taxonomy" id="908252"/>
    <lineage>
        <taxon>Bacteria</taxon>
        <taxon>Bacillati</taxon>
        <taxon>Actinomycetota</taxon>
        <taxon>Actinomycetes</taxon>
        <taxon>Micrococcales</taxon>
        <taxon>Dermacoccaceae</taxon>
        <taxon>Branchiibius</taxon>
    </lineage>
</organism>
<dbReference type="Gene3D" id="1.10.10.160">
    <property type="match status" value="1"/>
</dbReference>
<evidence type="ECO:0000313" key="14">
    <source>
        <dbReference type="EMBL" id="MFC6713069.1"/>
    </source>
</evidence>
<dbReference type="Pfam" id="PF13361">
    <property type="entry name" value="UvrD_C"/>
    <property type="match status" value="2"/>
</dbReference>
<evidence type="ECO:0000256" key="1">
    <source>
        <dbReference type="ARBA" id="ARBA00009922"/>
    </source>
</evidence>
<dbReference type="EC" id="5.6.2.4" evidence="8"/>
<feature type="domain" description="UvrD-like helicase ATP-binding" evidence="12">
    <location>
        <begin position="13"/>
        <end position="294"/>
    </location>
</feature>
<keyword evidence="5 10" id="KW-0067">ATP-binding</keyword>
<keyword evidence="15" id="KW-1185">Reference proteome</keyword>
<dbReference type="SMART" id="SM00341">
    <property type="entry name" value="HRDC"/>
    <property type="match status" value="1"/>
</dbReference>
<dbReference type="Gene3D" id="1.10.486.10">
    <property type="entry name" value="PCRA, domain 4"/>
    <property type="match status" value="2"/>
</dbReference>
<sequence length="704" mass="76337">MVSAALSPDALLADLDPEQREVASRPLGAMCVLAGAGTGKTRAITHRLAYGVAAGELRADKVLALTFTARAAGEMRTRLRGLGLPTMQARTFHAAALRQLQYFWPRVVGGAPPQILSHKAPVVAEAASRVRLQLDRVGLRDAAAEIEWGKVNMLTADAYPASAARASRQVADLDATAMARLWRTYEEVKTERVAIDFEDVLLLMNGILAEREDVAREVHDQYRHFVVDEYQDVNTVQQELLHQWLGGRDDLCVVGDPAQTIYSFTGASPRHLLEFTKRHPGAAVVRLQRNYRSTPQIVTLANRVIGRGQEHVQLQAQSGDGPMPRLLTYPDDPAEAAGVAQEIKGLLGQGVPASQIAVLYRINAQSEPIEQALTDADIPFLVRGGERFFNRDEVRRALVLLRGAVRSDNPERPLPEVVGDALAGAGLTTVRPTGGAALERWQSLDALVQLSTDLSVEQPEARLRDFVTELDRRAGEQHPPTVQGVTLASLHAAKGLEWDAVVIIGCSDGMLPLSMAEGPDEIAEERRLAYVGVTRARRHLLLSYALARNPGGAPSRSRSRFLYGAAGAIDGVADQPVRPAAKDRPRKAGARAATRCRSCGEPLTVAAQRKIGRCAACPPTYDETLFERLRTWRSLAANGKPAYIVFTDATLIAIAQDMPADLDCLARISGVGERKLRMYGDAVLAVLDGDDPTEVAEKHSAATE</sequence>
<dbReference type="Gene3D" id="3.40.50.300">
    <property type="entry name" value="P-loop containing nucleotide triphosphate hydrolases"/>
    <property type="match status" value="3"/>
</dbReference>
<evidence type="ECO:0000256" key="4">
    <source>
        <dbReference type="ARBA" id="ARBA00022806"/>
    </source>
</evidence>
<comment type="catalytic activity">
    <reaction evidence="7">
        <text>Couples ATP hydrolysis with the unwinding of duplex DNA by translocating in the 3'-5' direction.</text>
        <dbReference type="EC" id="5.6.2.4"/>
    </reaction>
</comment>
<proteinExistence type="inferred from homology"/>